<evidence type="ECO:0000313" key="1">
    <source>
        <dbReference type="EMBL" id="OGE64984.1"/>
    </source>
</evidence>
<protein>
    <submittedName>
        <fullName evidence="1">Uncharacterized protein</fullName>
    </submittedName>
</protein>
<proteinExistence type="predicted"/>
<sequence length="290" mass="32581">MKFTSKNPHYEYLRKKWIVRHHAIQNKFWEKHGDAVKHLALGSLGGLMLLYTPYKQQLSFPELIVSRDDVLKGYDQNVLLAEVLSDKVPGEVRPLSTVEEDNIVDILSRNFGLKVQVEISGVRLNRNYGLIGGEQHLYRYPGDNLYAHADSTSDFAKYGDAGMSSNLGAWGYFVSTKEDFKEIDKQRERYYLAVQTFLSPGFAENVQTYRDFFKFRKMLVINPKTGQAVVAVVGDAGPADWTGKHLGGSPEVMDGLGLADGPRKGSVLYFFIDDPEDKVPLGPIKVKSQA</sequence>
<reference evidence="1 2" key="1">
    <citation type="journal article" date="2016" name="Nat. Commun.">
        <title>Thousands of microbial genomes shed light on interconnected biogeochemical processes in an aquifer system.</title>
        <authorList>
            <person name="Anantharaman K."/>
            <person name="Brown C.T."/>
            <person name="Hug L.A."/>
            <person name="Sharon I."/>
            <person name="Castelle C.J."/>
            <person name="Probst A.J."/>
            <person name="Thomas B.C."/>
            <person name="Singh A."/>
            <person name="Wilkins M.J."/>
            <person name="Karaoz U."/>
            <person name="Brodie E.L."/>
            <person name="Williams K.H."/>
            <person name="Hubbard S.S."/>
            <person name="Banfield J.F."/>
        </authorList>
    </citation>
    <scope>NUCLEOTIDE SEQUENCE [LARGE SCALE GENOMIC DNA]</scope>
</reference>
<organism evidence="1 2">
    <name type="scientific">Candidatus Daviesbacteria bacterium RIFCSPLOWO2_02_FULL_36_7</name>
    <dbReference type="NCBI Taxonomy" id="1797792"/>
    <lineage>
        <taxon>Bacteria</taxon>
        <taxon>Candidatus Daviesiibacteriota</taxon>
    </lineage>
</organism>
<accession>A0A1F5MHZ8</accession>
<dbReference type="Proteomes" id="UP000178859">
    <property type="component" value="Unassembled WGS sequence"/>
</dbReference>
<gene>
    <name evidence="1" type="ORF">A3I48_01015</name>
</gene>
<dbReference type="AlphaFoldDB" id="A0A1F5MHZ8"/>
<comment type="caution">
    <text evidence="1">The sequence shown here is derived from an EMBL/GenBank/DDBJ whole genome shotgun (WGS) entry which is preliminary data.</text>
</comment>
<name>A0A1F5MHZ8_9BACT</name>
<dbReference type="EMBL" id="MFDT01000012">
    <property type="protein sequence ID" value="OGE64984.1"/>
    <property type="molecule type" value="Genomic_DNA"/>
</dbReference>
<evidence type="ECO:0000313" key="2">
    <source>
        <dbReference type="Proteomes" id="UP000178859"/>
    </source>
</evidence>